<dbReference type="RefSeq" id="XP_029222380.1">
    <property type="nucleotide sequence ID" value="XM_029359467.1"/>
</dbReference>
<dbReference type="Pfam" id="PF01529">
    <property type="entry name" value="DHHC"/>
    <property type="match status" value="1"/>
</dbReference>
<evidence type="ECO:0000259" key="9">
    <source>
        <dbReference type="Pfam" id="PF01529"/>
    </source>
</evidence>
<keyword evidence="11" id="KW-1185">Reference proteome</keyword>
<dbReference type="VEuPathDB" id="ToxoDB:BESB_007120"/>
<dbReference type="EMBL" id="NWUJ01000001">
    <property type="protein sequence ID" value="PFH38371.1"/>
    <property type="molecule type" value="Genomic_DNA"/>
</dbReference>
<reference evidence="10 11" key="1">
    <citation type="submission" date="2017-09" db="EMBL/GenBank/DDBJ databases">
        <title>Genome sequencing of Besnoitia besnoiti strain Bb-Ger1.</title>
        <authorList>
            <person name="Schares G."/>
            <person name="Venepally P."/>
            <person name="Lorenzi H.A."/>
        </authorList>
    </citation>
    <scope>NUCLEOTIDE SEQUENCE [LARGE SCALE GENOMIC DNA]</scope>
    <source>
        <strain evidence="10 11">Bb-Ger1</strain>
    </source>
</reference>
<dbReference type="Proteomes" id="UP000224006">
    <property type="component" value="Chromosome I"/>
</dbReference>
<evidence type="ECO:0000256" key="1">
    <source>
        <dbReference type="ARBA" id="ARBA00004141"/>
    </source>
</evidence>
<accession>A0A2A9MP26</accession>
<dbReference type="GO" id="GO:0019706">
    <property type="term" value="F:protein-cysteine S-palmitoyltransferase activity"/>
    <property type="evidence" value="ECO:0007669"/>
    <property type="project" value="UniProtKB-EC"/>
</dbReference>
<evidence type="ECO:0000256" key="4">
    <source>
        <dbReference type="ARBA" id="ARBA00022989"/>
    </source>
</evidence>
<evidence type="ECO:0000313" key="10">
    <source>
        <dbReference type="EMBL" id="PFH38371.1"/>
    </source>
</evidence>
<evidence type="ECO:0000256" key="5">
    <source>
        <dbReference type="ARBA" id="ARBA00023136"/>
    </source>
</evidence>
<organism evidence="10 11">
    <name type="scientific">Besnoitia besnoiti</name>
    <name type="common">Apicomplexan protozoan</name>
    <dbReference type="NCBI Taxonomy" id="94643"/>
    <lineage>
        <taxon>Eukaryota</taxon>
        <taxon>Sar</taxon>
        <taxon>Alveolata</taxon>
        <taxon>Apicomplexa</taxon>
        <taxon>Conoidasida</taxon>
        <taxon>Coccidia</taxon>
        <taxon>Eucoccidiorida</taxon>
        <taxon>Eimeriorina</taxon>
        <taxon>Sarcocystidae</taxon>
        <taxon>Besnoitia</taxon>
    </lineage>
</organism>
<feature type="transmembrane region" description="Helical" evidence="7">
    <location>
        <begin position="191"/>
        <end position="211"/>
    </location>
</feature>
<dbReference type="InterPro" id="IPR001594">
    <property type="entry name" value="Palmitoyltrfase_DHHC"/>
</dbReference>
<evidence type="ECO:0000313" key="11">
    <source>
        <dbReference type="Proteomes" id="UP000224006"/>
    </source>
</evidence>
<comment type="catalytic activity">
    <reaction evidence="7">
        <text>L-cysteinyl-[protein] + hexadecanoyl-CoA = S-hexadecanoyl-L-cysteinyl-[protein] + CoA</text>
        <dbReference type="Rhea" id="RHEA:36683"/>
        <dbReference type="Rhea" id="RHEA-COMP:10131"/>
        <dbReference type="Rhea" id="RHEA-COMP:11032"/>
        <dbReference type="ChEBI" id="CHEBI:29950"/>
        <dbReference type="ChEBI" id="CHEBI:57287"/>
        <dbReference type="ChEBI" id="CHEBI:57379"/>
        <dbReference type="ChEBI" id="CHEBI:74151"/>
        <dbReference type="EC" id="2.3.1.225"/>
    </reaction>
</comment>
<evidence type="ECO:0000256" key="8">
    <source>
        <dbReference type="SAM" id="MobiDB-lite"/>
    </source>
</evidence>
<evidence type="ECO:0000256" key="3">
    <source>
        <dbReference type="ARBA" id="ARBA00022692"/>
    </source>
</evidence>
<comment type="similarity">
    <text evidence="7">Belongs to the DHHC palmitoyltransferase family.</text>
</comment>
<feature type="transmembrane region" description="Helical" evidence="7">
    <location>
        <begin position="12"/>
        <end position="34"/>
    </location>
</feature>
<comment type="domain">
    <text evidence="7">The DHHC domain is required for palmitoyltransferase activity.</text>
</comment>
<name>A0A2A9MP26_BESBE</name>
<feature type="transmembrane region" description="Helical" evidence="7">
    <location>
        <begin position="231"/>
        <end position="260"/>
    </location>
</feature>
<dbReference type="KEGG" id="bbes:BESB_007120"/>
<dbReference type="AlphaFoldDB" id="A0A2A9MP26"/>
<dbReference type="GeneID" id="40305775"/>
<evidence type="ECO:0000256" key="7">
    <source>
        <dbReference type="RuleBase" id="RU079119"/>
    </source>
</evidence>
<proteinExistence type="inferred from homology"/>
<keyword evidence="6 7" id="KW-0012">Acyltransferase</keyword>
<protein>
    <recommendedName>
        <fullName evidence="7">Palmitoyltransferase</fullName>
        <ecNumber evidence="7">2.3.1.225</ecNumber>
    </recommendedName>
</protein>
<feature type="region of interest" description="Disordered" evidence="8">
    <location>
        <begin position="411"/>
        <end position="439"/>
    </location>
</feature>
<gene>
    <name evidence="10" type="ORF">BESB_007120</name>
</gene>
<dbReference type="PANTHER" id="PTHR12246">
    <property type="entry name" value="PALMITOYLTRANSFERASE ZDHHC16"/>
    <property type="match status" value="1"/>
</dbReference>
<keyword evidence="2 7" id="KW-0808">Transferase</keyword>
<dbReference type="PROSITE" id="PS50216">
    <property type="entry name" value="DHHC"/>
    <property type="match status" value="1"/>
</dbReference>
<dbReference type="InterPro" id="IPR039859">
    <property type="entry name" value="PFA4/ZDH16/20/ERF2-like"/>
</dbReference>
<dbReference type="STRING" id="94643.A0A2A9MP26"/>
<sequence length="453" mass="49526">MYAKNRTVRGISLIPLLLVTFLFFFVGASYTYVYLHLLLVGCNNDLGVAIALGAIGTLLWLVALWCFYACAGRDPGEVRDAWRREAAEKRIPCIESDGSVVLPPPGDAVGGERLREIGSDDGASSAVRARARLRDFHAGYVTKCKQCANALRPERAHHCSICNKCIMRMDHHCPWVGNCVGFNNYKQFVLFNFYCAMVCTFLAASSAPWIVNEFLYTGSTPCSDTLPTGLWGVFLISWVMEITFGLVTLVMFLTHLYYLLINATTIEAQYASPNPYNVGRMANAEQIFGKFDWSWFFPVSPRQPTCTGQFSLTRLDGRRNRLLGCDPSASPFSVCMYTFPFFCLPISVACWRASFEAALRKGRNGYAFPHRGERDSQQLAESAGSAVRSVTIGAPALSARVAEMPVGSGAEIVEDASPSSADEKRGSGETGRTAVSLGVDPEAVAIGGGRVQV</sequence>
<feature type="domain" description="Palmitoyltransferase DHHC" evidence="9">
    <location>
        <begin position="143"/>
        <end position="268"/>
    </location>
</feature>
<feature type="transmembrane region" description="Helical" evidence="7">
    <location>
        <begin position="46"/>
        <end position="70"/>
    </location>
</feature>
<keyword evidence="3 7" id="KW-0812">Transmembrane</keyword>
<dbReference type="EC" id="2.3.1.225" evidence="7"/>
<dbReference type="GO" id="GO:0016020">
    <property type="term" value="C:membrane"/>
    <property type="evidence" value="ECO:0007669"/>
    <property type="project" value="UniProtKB-SubCell"/>
</dbReference>
<comment type="caution">
    <text evidence="10">The sequence shown here is derived from an EMBL/GenBank/DDBJ whole genome shotgun (WGS) entry which is preliminary data.</text>
</comment>
<dbReference type="OrthoDB" id="9909019at2759"/>
<evidence type="ECO:0000256" key="6">
    <source>
        <dbReference type="ARBA" id="ARBA00023315"/>
    </source>
</evidence>
<keyword evidence="4 7" id="KW-1133">Transmembrane helix</keyword>
<comment type="subcellular location">
    <subcellularLocation>
        <location evidence="1">Membrane</location>
        <topology evidence="1">Multi-pass membrane protein</topology>
    </subcellularLocation>
</comment>
<keyword evidence="5 7" id="KW-0472">Membrane</keyword>
<evidence type="ECO:0000256" key="2">
    <source>
        <dbReference type="ARBA" id="ARBA00022679"/>
    </source>
</evidence>